<dbReference type="RefSeq" id="WP_174522353.1">
    <property type="nucleotide sequence ID" value="NZ_CP018866.1"/>
</dbReference>
<name>A0A223KPK3_9BACI</name>
<proteinExistence type="predicted"/>
<dbReference type="AlphaFoldDB" id="A0A223KPK3"/>
<sequence length="100" mass="11721">MGELIIEIIFLLPLYGILIWTYFAPKESALLLQRWKYKEEPELSENYIRYIKFASISSIVVITFVTVAIIVTSPFIRLLLLFMVIVYFIMAGHKFLKSLE</sequence>
<dbReference type="KEGG" id="bcoh:BC6307_08335"/>
<evidence type="ECO:0000259" key="2">
    <source>
        <dbReference type="Pfam" id="PF19701"/>
    </source>
</evidence>
<feature type="transmembrane region" description="Helical" evidence="1">
    <location>
        <begin position="46"/>
        <end position="70"/>
    </location>
</feature>
<gene>
    <name evidence="3" type="ORF">BC6307_08335</name>
</gene>
<accession>A0A223KPK3</accession>
<keyword evidence="1" id="KW-0472">Membrane</keyword>
<evidence type="ECO:0000313" key="3">
    <source>
        <dbReference type="EMBL" id="AST91284.1"/>
    </source>
</evidence>
<dbReference type="STRING" id="1314751.GCA_001591425_00619"/>
<dbReference type="Proteomes" id="UP000215224">
    <property type="component" value="Chromosome"/>
</dbReference>
<reference evidence="3 4" key="1">
    <citation type="submission" date="2016-12" db="EMBL/GenBank/DDBJ databases">
        <title>The whole genome sequencing and assembly of Bacillus cohnii DSM 6307T strain.</title>
        <authorList>
            <person name="Lee Y.-J."/>
            <person name="Yi H."/>
            <person name="Bahn Y.-S."/>
            <person name="Kim J.F."/>
            <person name="Lee D.-W."/>
        </authorList>
    </citation>
    <scope>NUCLEOTIDE SEQUENCE [LARGE SCALE GENOMIC DNA]</scope>
    <source>
        <strain evidence="3 4">DSM 6307</strain>
    </source>
</reference>
<evidence type="ECO:0000256" key="1">
    <source>
        <dbReference type="SAM" id="Phobius"/>
    </source>
</evidence>
<feature type="transmembrane region" description="Helical" evidence="1">
    <location>
        <begin position="76"/>
        <end position="96"/>
    </location>
</feature>
<dbReference type="InterPro" id="IPR045679">
    <property type="entry name" value="DUF6199"/>
</dbReference>
<protein>
    <recommendedName>
        <fullName evidence="2">DUF6199 domain-containing protein</fullName>
    </recommendedName>
</protein>
<organism evidence="3 4">
    <name type="scientific">Sutcliffiella cohnii</name>
    <dbReference type="NCBI Taxonomy" id="33932"/>
    <lineage>
        <taxon>Bacteria</taxon>
        <taxon>Bacillati</taxon>
        <taxon>Bacillota</taxon>
        <taxon>Bacilli</taxon>
        <taxon>Bacillales</taxon>
        <taxon>Bacillaceae</taxon>
        <taxon>Sutcliffiella</taxon>
    </lineage>
</organism>
<keyword evidence="1" id="KW-0812">Transmembrane</keyword>
<keyword evidence="4" id="KW-1185">Reference proteome</keyword>
<dbReference type="EMBL" id="CP018866">
    <property type="protein sequence ID" value="AST91284.1"/>
    <property type="molecule type" value="Genomic_DNA"/>
</dbReference>
<feature type="domain" description="DUF6199" evidence="2">
    <location>
        <begin position="11"/>
        <end position="66"/>
    </location>
</feature>
<feature type="transmembrane region" description="Helical" evidence="1">
    <location>
        <begin position="6"/>
        <end position="25"/>
    </location>
</feature>
<evidence type="ECO:0000313" key="4">
    <source>
        <dbReference type="Proteomes" id="UP000215224"/>
    </source>
</evidence>
<keyword evidence="1" id="KW-1133">Transmembrane helix</keyword>
<dbReference type="Pfam" id="PF19701">
    <property type="entry name" value="DUF6199"/>
    <property type="match status" value="1"/>
</dbReference>